<protein>
    <submittedName>
        <fullName evidence="1">Uncharacterized protein</fullName>
    </submittedName>
</protein>
<proteinExistence type="predicted"/>
<reference evidence="1 2" key="1">
    <citation type="journal article" date="2024" name="Plant Biotechnol. J.">
        <title>Dendrobium thyrsiflorum genome and its molecular insights into genes involved in important horticultural traits.</title>
        <authorList>
            <person name="Chen B."/>
            <person name="Wang J.Y."/>
            <person name="Zheng P.J."/>
            <person name="Li K.L."/>
            <person name="Liang Y.M."/>
            <person name="Chen X.F."/>
            <person name="Zhang C."/>
            <person name="Zhao X."/>
            <person name="He X."/>
            <person name="Zhang G.Q."/>
            <person name="Liu Z.J."/>
            <person name="Xu Q."/>
        </authorList>
    </citation>
    <scope>NUCLEOTIDE SEQUENCE [LARGE SCALE GENOMIC DNA]</scope>
    <source>
        <strain evidence="1">GZMU011</strain>
    </source>
</reference>
<evidence type="ECO:0000313" key="1">
    <source>
        <dbReference type="EMBL" id="KAL0921587.1"/>
    </source>
</evidence>
<name>A0ABD0V903_DENTH</name>
<accession>A0ABD0V903</accession>
<keyword evidence="2" id="KW-1185">Reference proteome</keyword>
<dbReference type="AlphaFoldDB" id="A0ABD0V903"/>
<dbReference type="Proteomes" id="UP001552299">
    <property type="component" value="Unassembled WGS sequence"/>
</dbReference>
<comment type="caution">
    <text evidence="1">The sequence shown here is derived from an EMBL/GenBank/DDBJ whole genome shotgun (WGS) entry which is preliminary data.</text>
</comment>
<evidence type="ECO:0000313" key="2">
    <source>
        <dbReference type="Proteomes" id="UP001552299"/>
    </source>
</evidence>
<sequence length="156" mass="17477">MASTSSPRFFYPLAVPGKFLSGLPTSDQGASIRDSDIHLLVLIIHADDSHAATFSFPTLRKPHTSKNYFAGSNNKPVCKRFAAMPNDKRKSKSCIHFIAAYDRLVNSTSEQSFKLQAAKWVLKAIETINNKTEKLFKSSWIVFPKLKQSSAIYFAF</sequence>
<gene>
    <name evidence="1" type="ORF">M5K25_008673</name>
</gene>
<dbReference type="EMBL" id="JANQDX010000007">
    <property type="protein sequence ID" value="KAL0921587.1"/>
    <property type="molecule type" value="Genomic_DNA"/>
</dbReference>
<organism evidence="1 2">
    <name type="scientific">Dendrobium thyrsiflorum</name>
    <name type="common">Pinecone-like raceme dendrobium</name>
    <name type="synonym">Orchid</name>
    <dbReference type="NCBI Taxonomy" id="117978"/>
    <lineage>
        <taxon>Eukaryota</taxon>
        <taxon>Viridiplantae</taxon>
        <taxon>Streptophyta</taxon>
        <taxon>Embryophyta</taxon>
        <taxon>Tracheophyta</taxon>
        <taxon>Spermatophyta</taxon>
        <taxon>Magnoliopsida</taxon>
        <taxon>Liliopsida</taxon>
        <taxon>Asparagales</taxon>
        <taxon>Orchidaceae</taxon>
        <taxon>Epidendroideae</taxon>
        <taxon>Malaxideae</taxon>
        <taxon>Dendrobiinae</taxon>
        <taxon>Dendrobium</taxon>
    </lineage>
</organism>